<evidence type="ECO:0000259" key="1">
    <source>
        <dbReference type="PROSITE" id="PS50181"/>
    </source>
</evidence>
<reference evidence="2" key="1">
    <citation type="journal article" date="2005" name="PLoS Biol.">
        <title>The genomes of Oryza sativa: a history of duplications.</title>
        <authorList>
            <person name="Yu J."/>
            <person name="Wang J."/>
            <person name="Lin W."/>
            <person name="Li S."/>
            <person name="Li H."/>
            <person name="Zhou J."/>
            <person name="Ni P."/>
            <person name="Dong W."/>
            <person name="Hu S."/>
            <person name="Zeng C."/>
            <person name="Zhang J."/>
            <person name="Zhang Y."/>
            <person name="Li R."/>
            <person name="Xu Z."/>
            <person name="Li S."/>
            <person name="Li X."/>
            <person name="Zheng H."/>
            <person name="Cong L."/>
            <person name="Lin L."/>
            <person name="Yin J."/>
            <person name="Geng J."/>
            <person name="Li G."/>
            <person name="Shi J."/>
            <person name="Liu J."/>
            <person name="Lv H."/>
            <person name="Li J."/>
            <person name="Wang J."/>
            <person name="Deng Y."/>
            <person name="Ran L."/>
            <person name="Shi X."/>
            <person name="Wang X."/>
            <person name="Wu Q."/>
            <person name="Li C."/>
            <person name="Ren X."/>
            <person name="Wang J."/>
            <person name="Wang X."/>
            <person name="Li D."/>
            <person name="Liu D."/>
            <person name="Zhang X."/>
            <person name="Ji Z."/>
            <person name="Zhao W."/>
            <person name="Sun Y."/>
            <person name="Zhang Z."/>
            <person name="Bao J."/>
            <person name="Han Y."/>
            <person name="Dong L."/>
            <person name="Ji J."/>
            <person name="Chen P."/>
            <person name="Wu S."/>
            <person name="Liu J."/>
            <person name="Xiao Y."/>
            <person name="Bu D."/>
            <person name="Tan J."/>
            <person name="Yang L."/>
            <person name="Ye C."/>
            <person name="Zhang J."/>
            <person name="Xu J."/>
            <person name="Zhou Y."/>
            <person name="Yu Y."/>
            <person name="Zhang B."/>
            <person name="Zhuang S."/>
            <person name="Wei H."/>
            <person name="Liu B."/>
            <person name="Lei M."/>
            <person name="Yu H."/>
            <person name="Li Y."/>
            <person name="Xu H."/>
            <person name="Wei S."/>
            <person name="He X."/>
            <person name="Fang L."/>
            <person name="Zhang Z."/>
            <person name="Zhang Y."/>
            <person name="Huang X."/>
            <person name="Su Z."/>
            <person name="Tong W."/>
            <person name="Li J."/>
            <person name="Tong Z."/>
            <person name="Li S."/>
            <person name="Ye J."/>
            <person name="Wang L."/>
            <person name="Fang L."/>
            <person name="Lei T."/>
            <person name="Chen C."/>
            <person name="Chen H."/>
            <person name="Xu Z."/>
            <person name="Li H."/>
            <person name="Huang H."/>
            <person name="Zhang F."/>
            <person name="Xu H."/>
            <person name="Li N."/>
            <person name="Zhao C."/>
            <person name="Li S."/>
            <person name="Dong L."/>
            <person name="Huang Y."/>
            <person name="Li L."/>
            <person name="Xi Y."/>
            <person name="Qi Q."/>
            <person name="Li W."/>
            <person name="Zhang B."/>
            <person name="Hu W."/>
            <person name="Zhang Y."/>
            <person name="Tian X."/>
            <person name="Jiao Y."/>
            <person name="Liang X."/>
            <person name="Jin J."/>
            <person name="Gao L."/>
            <person name="Zheng W."/>
            <person name="Hao B."/>
            <person name="Liu S."/>
            <person name="Wang W."/>
            <person name="Yuan L."/>
            <person name="Cao M."/>
            <person name="McDermott J."/>
            <person name="Samudrala R."/>
            <person name="Wang J."/>
            <person name="Wong G.K."/>
            <person name="Yang H."/>
        </authorList>
    </citation>
    <scope>NUCLEOTIDE SEQUENCE [LARGE SCALE GENOMIC DNA]</scope>
</reference>
<accession>A3ANL7</accession>
<dbReference type="Pfam" id="PF00646">
    <property type="entry name" value="F-box"/>
    <property type="match status" value="1"/>
</dbReference>
<sequence>MARTRSNKDRRRRRACGEDRLSALPDDLLHLILRRLDTRDALATAALSRRWAAVPRELPALDFRVTDLLPPRYRRCLAIRGKARRLSLEVFDFDASPCINQLVVTAVDSWGVTDLEVSAVPTGPIMHPPPVYSFPLRRISRDPGASRLRRLKLRNCLPPPLQGFGSLATLVLQGLPCSTRPAVYRVVAACPQLQSLHLSSCRSRKFGCPLTLDAPMSRIRELVVDGGYMAVEIRSLPMLESLASNGDAVFLTHPDAAPYLQRVSLEHAIGSLQGDELFPAIERRRLRFLIPSIREFLQNANGITDLVLRFTGPYMWILFLPTSPFAPMPKLRRLLVADVPPSWDASWPRLLVEATPLLETLHVHHHSEEEELVVMGFRSAERRHVQLVRFAMEASTSALRRVALYKRGHVEHKGPGAWEAAAARDDAWSDEERRGVLEQITEGMCCSTGQVQVILG</sequence>
<dbReference type="InterPro" id="IPR001810">
    <property type="entry name" value="F-box_dom"/>
</dbReference>
<dbReference type="AlphaFoldDB" id="A3ANL7"/>
<dbReference type="Gene3D" id="1.20.1280.50">
    <property type="match status" value="1"/>
</dbReference>
<dbReference type="PANTHER" id="PTHR35545">
    <property type="entry name" value="F-BOX DOMAIN-CONTAINING PROTEIN"/>
    <property type="match status" value="1"/>
</dbReference>
<dbReference type="Gene3D" id="3.80.10.10">
    <property type="entry name" value="Ribonuclease Inhibitor"/>
    <property type="match status" value="1"/>
</dbReference>
<feature type="domain" description="F-box" evidence="1">
    <location>
        <begin position="18"/>
        <end position="66"/>
    </location>
</feature>
<evidence type="ECO:0000313" key="2">
    <source>
        <dbReference type="EMBL" id="EAZ28906.1"/>
    </source>
</evidence>
<dbReference type="InterPro" id="IPR036047">
    <property type="entry name" value="F-box-like_dom_sf"/>
</dbReference>
<dbReference type="InterPro" id="IPR032675">
    <property type="entry name" value="LRR_dom_sf"/>
</dbReference>
<dbReference type="Proteomes" id="UP000007752">
    <property type="component" value="Chromosome 3"/>
</dbReference>
<dbReference type="SUPFAM" id="SSF52047">
    <property type="entry name" value="RNI-like"/>
    <property type="match status" value="1"/>
</dbReference>
<proteinExistence type="predicted"/>
<dbReference type="EMBL" id="CM000140">
    <property type="protein sequence ID" value="EAZ28906.1"/>
    <property type="molecule type" value="Genomic_DNA"/>
</dbReference>
<dbReference type="PROSITE" id="PS50181">
    <property type="entry name" value="FBOX"/>
    <property type="match status" value="1"/>
</dbReference>
<gene>
    <name evidence="2" type="ORF">OsJ_12947</name>
</gene>
<dbReference type="PANTHER" id="PTHR35545:SF22">
    <property type="entry name" value="F-BOX DOMAIN-CONTAINING PROTEIN"/>
    <property type="match status" value="1"/>
</dbReference>
<protein>
    <recommendedName>
        <fullName evidence="1">F-box domain-containing protein</fullName>
    </recommendedName>
</protein>
<organism evidence="2">
    <name type="scientific">Oryza sativa subsp. japonica</name>
    <name type="common">Rice</name>
    <dbReference type="NCBI Taxonomy" id="39947"/>
    <lineage>
        <taxon>Eukaryota</taxon>
        <taxon>Viridiplantae</taxon>
        <taxon>Streptophyta</taxon>
        <taxon>Embryophyta</taxon>
        <taxon>Tracheophyta</taxon>
        <taxon>Spermatophyta</taxon>
        <taxon>Magnoliopsida</taxon>
        <taxon>Liliopsida</taxon>
        <taxon>Poales</taxon>
        <taxon>Poaceae</taxon>
        <taxon>BOP clade</taxon>
        <taxon>Oryzoideae</taxon>
        <taxon>Oryzeae</taxon>
        <taxon>Oryzinae</taxon>
        <taxon>Oryza</taxon>
        <taxon>Oryza sativa</taxon>
    </lineage>
</organism>
<reference evidence="2" key="2">
    <citation type="submission" date="2008-12" db="EMBL/GenBank/DDBJ databases">
        <title>Improved gene annotation of the rice (Oryza sativa) genomes.</title>
        <authorList>
            <person name="Wang J."/>
            <person name="Li R."/>
            <person name="Fan W."/>
            <person name="Huang Q."/>
            <person name="Zhang J."/>
            <person name="Zhou Y."/>
            <person name="Hu Y."/>
            <person name="Zi S."/>
            <person name="Li J."/>
            <person name="Ni P."/>
            <person name="Zheng H."/>
            <person name="Zhang Y."/>
            <person name="Zhao M."/>
            <person name="Hao Q."/>
            <person name="McDermott J."/>
            <person name="Samudrala R."/>
            <person name="Kristiansen K."/>
            <person name="Wong G.K.-S."/>
        </authorList>
    </citation>
    <scope>NUCLEOTIDE SEQUENCE</scope>
</reference>
<name>A3ANL7_ORYSJ</name>
<dbReference type="SUPFAM" id="SSF81383">
    <property type="entry name" value="F-box domain"/>
    <property type="match status" value="1"/>
</dbReference>